<feature type="domain" description="HTH gntR-type" evidence="6">
    <location>
        <begin position="14"/>
        <end position="82"/>
    </location>
</feature>
<keyword evidence="5" id="KW-0804">Transcription</keyword>
<sequence length="595" mass="68101">MLEKYIQLDTELPLSLQDQIKTSITQAISAGFLDKTVPVTSSRKLAQSLNVSRNTVLRVYEQLNSEGFFVSKERKGYYINPDLMISQSRTNNPDRNRDLDWSQYIKTSADERFMSKNELKDYPYRFIHGMVDESTFPVADWRRCAIQSLNKINSKRWTSEADDYSELIEQIRTRVLPRRGIFVQNDEIMVTMGTQHSLSLISRLLIDRTSCIGIENPGYPEALAQLGAKANKIVPIDVDESGAVVDDSISECELVYVTPSNQFPTTVRMSSERRKALIEAANTHDFLVLEDDFEHETNFIDQDILALKGELESERVIYVSSFSSTIAPGLRIGFLVASPPLIEMAKQLQQKTHTSPPKNNCQTLALFISLGYYDSLIHKLLGHYRSKWLTMEKALNFYFPQSGVSSALSGTAFWIDYKPGFDANQLAVLAKAQGILINPGEQYYFDKPKSNGIRLSFNSIEEEVIREGVRRLAVIAQRIMPEELLKDVSDEGLNSIEIKDLVGNYDIHTTDCFNIPYVVNFQVDGRMHGKSSRPNDEDEGYWWIEENRLCIQWKTWQFSEIRRQKLLKRENFLFRFDEDGLLVSKGILVPKRVGD</sequence>
<keyword evidence="4" id="KW-0238">DNA-binding</keyword>
<dbReference type="PROSITE" id="PS50949">
    <property type="entry name" value="HTH_GNTR"/>
    <property type="match status" value="1"/>
</dbReference>
<reference evidence="7 8" key="1">
    <citation type="submission" date="2015-01" db="EMBL/GenBank/DDBJ databases">
        <title>Vibrio sp. C94 JCM 19241 whole genome shotgun sequence.</title>
        <authorList>
            <person name="Sawabe T."/>
            <person name="Meirelles P."/>
            <person name="Feng G."/>
            <person name="Sayaka M."/>
            <person name="Hattori M."/>
            <person name="Ohkuma M."/>
        </authorList>
    </citation>
    <scope>NUCLEOTIDE SEQUENCE [LARGE SCALE GENOMIC DNA]</scope>
    <source>
        <strain evidence="8">JCM 19241</strain>
    </source>
</reference>
<dbReference type="InterPro" id="IPR015421">
    <property type="entry name" value="PyrdxlP-dep_Trfase_major"/>
</dbReference>
<dbReference type="Gene3D" id="1.10.10.10">
    <property type="entry name" value="Winged helix-like DNA-binding domain superfamily/Winged helix DNA-binding domain"/>
    <property type="match status" value="1"/>
</dbReference>
<organism evidence="7 8">
    <name type="scientific">Vibrio ishigakensis</name>
    <dbReference type="NCBI Taxonomy" id="1481914"/>
    <lineage>
        <taxon>Bacteria</taxon>
        <taxon>Pseudomonadati</taxon>
        <taxon>Pseudomonadota</taxon>
        <taxon>Gammaproteobacteria</taxon>
        <taxon>Vibrionales</taxon>
        <taxon>Vibrionaceae</taxon>
        <taxon>Vibrio</taxon>
    </lineage>
</organism>
<keyword evidence="2" id="KW-0663">Pyridoxal phosphate</keyword>
<dbReference type="SUPFAM" id="SSF46785">
    <property type="entry name" value="Winged helix' DNA-binding domain"/>
    <property type="match status" value="1"/>
</dbReference>
<dbReference type="CDD" id="cd00609">
    <property type="entry name" value="AAT_like"/>
    <property type="match status" value="1"/>
</dbReference>
<dbReference type="PANTHER" id="PTHR46577">
    <property type="entry name" value="HTH-TYPE TRANSCRIPTIONAL REGULATORY PROTEIN GABR"/>
    <property type="match status" value="1"/>
</dbReference>
<dbReference type="InterPro" id="IPR036390">
    <property type="entry name" value="WH_DNA-bd_sf"/>
</dbReference>
<dbReference type="GO" id="GO:0030170">
    <property type="term" value="F:pyridoxal phosphate binding"/>
    <property type="evidence" value="ECO:0007669"/>
    <property type="project" value="InterPro"/>
</dbReference>
<dbReference type="InterPro" id="IPR036388">
    <property type="entry name" value="WH-like_DNA-bd_sf"/>
</dbReference>
<evidence type="ECO:0000259" key="6">
    <source>
        <dbReference type="PROSITE" id="PS50949"/>
    </source>
</evidence>
<dbReference type="Proteomes" id="UP000031666">
    <property type="component" value="Unassembled WGS sequence"/>
</dbReference>
<keyword evidence="3" id="KW-0805">Transcription regulation</keyword>
<dbReference type="Gene3D" id="3.40.640.10">
    <property type="entry name" value="Type I PLP-dependent aspartate aminotransferase-like (Major domain)"/>
    <property type="match status" value="1"/>
</dbReference>
<proteinExistence type="inferred from homology"/>
<dbReference type="PANTHER" id="PTHR46577:SF1">
    <property type="entry name" value="HTH-TYPE TRANSCRIPTIONAL REGULATORY PROTEIN GABR"/>
    <property type="match status" value="1"/>
</dbReference>
<dbReference type="CDD" id="cd07377">
    <property type="entry name" value="WHTH_GntR"/>
    <property type="match status" value="1"/>
</dbReference>
<evidence type="ECO:0000256" key="1">
    <source>
        <dbReference type="ARBA" id="ARBA00005384"/>
    </source>
</evidence>
<dbReference type="Pfam" id="PF08279">
    <property type="entry name" value="HTH_11"/>
    <property type="match status" value="1"/>
</dbReference>
<dbReference type="InterPro" id="IPR015424">
    <property type="entry name" value="PyrdxlP-dep_Trfase"/>
</dbReference>
<keyword evidence="7" id="KW-0808">Transferase</keyword>
<dbReference type="EC" id="2.6.1.1" evidence="7"/>
<evidence type="ECO:0000313" key="7">
    <source>
        <dbReference type="EMBL" id="GAM75259.1"/>
    </source>
</evidence>
<comment type="caution">
    <text evidence="7">The sequence shown here is derived from an EMBL/GenBank/DDBJ whole genome shotgun (WGS) entry which is preliminary data.</text>
</comment>
<dbReference type="SUPFAM" id="SSF53383">
    <property type="entry name" value="PLP-dependent transferases"/>
    <property type="match status" value="1"/>
</dbReference>
<dbReference type="STRING" id="1481914.JCM19241_1602"/>
<dbReference type="GO" id="GO:0003677">
    <property type="term" value="F:DNA binding"/>
    <property type="evidence" value="ECO:0007669"/>
    <property type="project" value="UniProtKB-KW"/>
</dbReference>
<evidence type="ECO:0000313" key="8">
    <source>
        <dbReference type="Proteomes" id="UP000031666"/>
    </source>
</evidence>
<comment type="similarity">
    <text evidence="1">In the C-terminal section; belongs to the class-I pyridoxal-phosphate-dependent aminotransferase family.</text>
</comment>
<dbReference type="Pfam" id="PF00155">
    <property type="entry name" value="Aminotran_1_2"/>
    <property type="match status" value="1"/>
</dbReference>
<evidence type="ECO:0000256" key="3">
    <source>
        <dbReference type="ARBA" id="ARBA00023015"/>
    </source>
</evidence>
<dbReference type="InterPro" id="IPR013196">
    <property type="entry name" value="HTH_11"/>
</dbReference>
<gene>
    <name evidence="7" type="ORF">JCM19241_1602</name>
</gene>
<dbReference type="InterPro" id="IPR004839">
    <property type="entry name" value="Aminotransferase_I/II_large"/>
</dbReference>
<evidence type="ECO:0000256" key="5">
    <source>
        <dbReference type="ARBA" id="ARBA00023163"/>
    </source>
</evidence>
<dbReference type="GO" id="GO:0003700">
    <property type="term" value="F:DNA-binding transcription factor activity"/>
    <property type="evidence" value="ECO:0007669"/>
    <property type="project" value="InterPro"/>
</dbReference>
<protein>
    <submittedName>
        <fullName evidence="7">Transcriptional regulator</fullName>
        <ecNumber evidence="7">2.6.1.1</ecNumber>
    </submittedName>
</protein>
<accession>A0A0B8QLB3</accession>
<dbReference type="InterPro" id="IPR051446">
    <property type="entry name" value="HTH_trans_reg/aminotransferase"/>
</dbReference>
<dbReference type="EMBL" id="BBSC01000003">
    <property type="protein sequence ID" value="GAM75259.1"/>
    <property type="molecule type" value="Genomic_DNA"/>
</dbReference>
<name>A0A0B8QLB3_9VIBR</name>
<dbReference type="GO" id="GO:0004069">
    <property type="term" value="F:L-aspartate:2-oxoglutarate aminotransferase activity"/>
    <property type="evidence" value="ECO:0007669"/>
    <property type="project" value="UniProtKB-EC"/>
</dbReference>
<reference evidence="7 8" key="2">
    <citation type="submission" date="2015-01" db="EMBL/GenBank/DDBJ databases">
        <authorList>
            <consortium name="NBRP consortium"/>
            <person name="Sawabe T."/>
            <person name="Meirelles P."/>
            <person name="Feng G."/>
            <person name="Sayaka M."/>
            <person name="Hattori M."/>
            <person name="Ohkuma M."/>
        </authorList>
    </citation>
    <scope>NUCLEOTIDE SEQUENCE [LARGE SCALE GENOMIC DNA]</scope>
    <source>
        <strain evidence="8">JCM 19241</strain>
    </source>
</reference>
<evidence type="ECO:0000256" key="4">
    <source>
        <dbReference type="ARBA" id="ARBA00023125"/>
    </source>
</evidence>
<keyword evidence="7" id="KW-0032">Aminotransferase</keyword>
<evidence type="ECO:0000256" key="2">
    <source>
        <dbReference type="ARBA" id="ARBA00022898"/>
    </source>
</evidence>
<dbReference type="AlphaFoldDB" id="A0A0B8QLB3"/>
<dbReference type="InterPro" id="IPR000524">
    <property type="entry name" value="Tscrpt_reg_HTH_GntR"/>
</dbReference>